<sequence length="417" mass="47359">MYPLASQFVFDAANSRLCVRISDNDTNKNAKRSQFEIESILRNNFCDKTVTAGSVIEKNLKSNQFAFDQMLIEENLPKKFIVSVQNDKIISPTESIMKQKFWLKSIRIADDIPGANTLLEIRDDNVEMRSIKTMNVGDELLLWFSEEILNLMGIPFLAPSNIQGQKAYVCLHCYRSYEVPNQLKIHLARNCDQFEESLLWKRLQAELLSRHQRKVLIQSRNFEMLNQFHPTTSNRRFSAFQPVINKCENSSSPPTTAMPMPSLSPVSHDSALAAAAHLETIVSNMGTSKQGHLCIYCGKLYSRKYGLKIHIRTHTGFKPLKCRHCFRAFGDPSNLNKHIRLHNQSSDHHTASSSSSVYKCHICSKILLKRRELQRHMQLKHSSNSSLSNSSVDESSMTLLSVSPSSSSSSSSEDETR</sequence>
<dbReference type="Gene3D" id="3.30.160.60">
    <property type="entry name" value="Classic Zinc Finger"/>
    <property type="match status" value="2"/>
</dbReference>
<organism evidence="4 5">
    <name type="scientific">Clunio marinus</name>
    <dbReference type="NCBI Taxonomy" id="568069"/>
    <lineage>
        <taxon>Eukaryota</taxon>
        <taxon>Metazoa</taxon>
        <taxon>Ecdysozoa</taxon>
        <taxon>Arthropoda</taxon>
        <taxon>Hexapoda</taxon>
        <taxon>Insecta</taxon>
        <taxon>Pterygota</taxon>
        <taxon>Neoptera</taxon>
        <taxon>Endopterygota</taxon>
        <taxon>Diptera</taxon>
        <taxon>Nematocera</taxon>
        <taxon>Chironomoidea</taxon>
        <taxon>Chironomidae</taxon>
        <taxon>Clunio</taxon>
    </lineage>
</organism>
<evidence type="ECO:0000313" key="5">
    <source>
        <dbReference type="Proteomes" id="UP000183832"/>
    </source>
</evidence>
<dbReference type="PANTHER" id="PTHR16515:SF21">
    <property type="entry name" value="PR DOMAIN ZINC FINGER PROTEIN 13"/>
    <property type="match status" value="1"/>
</dbReference>
<evidence type="ECO:0000313" key="4">
    <source>
        <dbReference type="EMBL" id="CRK95974.1"/>
    </source>
</evidence>
<dbReference type="AlphaFoldDB" id="A0A1J1IAI9"/>
<protein>
    <submittedName>
        <fullName evidence="4">CLUMA_CG009415, isoform A</fullName>
    </submittedName>
</protein>
<dbReference type="GO" id="GO:0008270">
    <property type="term" value="F:zinc ion binding"/>
    <property type="evidence" value="ECO:0007669"/>
    <property type="project" value="UniProtKB-KW"/>
</dbReference>
<dbReference type="GO" id="GO:0010468">
    <property type="term" value="P:regulation of gene expression"/>
    <property type="evidence" value="ECO:0007669"/>
    <property type="project" value="TreeGrafter"/>
</dbReference>
<dbReference type="InterPro" id="IPR013087">
    <property type="entry name" value="Znf_C2H2_type"/>
</dbReference>
<dbReference type="FunFam" id="3.30.160.60:FF:000616">
    <property type="entry name" value="PR domain zinc finger protein 13"/>
    <property type="match status" value="1"/>
</dbReference>
<dbReference type="SUPFAM" id="SSF57667">
    <property type="entry name" value="beta-beta-alpha zinc fingers"/>
    <property type="match status" value="1"/>
</dbReference>
<feature type="compositionally biased region" description="Low complexity" evidence="2">
    <location>
        <begin position="382"/>
        <end position="411"/>
    </location>
</feature>
<dbReference type="PROSITE" id="PS50157">
    <property type="entry name" value="ZINC_FINGER_C2H2_2"/>
    <property type="match status" value="3"/>
</dbReference>
<dbReference type="OrthoDB" id="9998363at2759"/>
<keyword evidence="1" id="KW-0479">Metal-binding</keyword>
<feature type="domain" description="C2H2-type" evidence="3">
    <location>
        <begin position="320"/>
        <end position="347"/>
    </location>
</feature>
<gene>
    <name evidence="4" type="ORF">CLUMA_CG009415</name>
</gene>
<keyword evidence="5" id="KW-1185">Reference proteome</keyword>
<dbReference type="InterPro" id="IPR050331">
    <property type="entry name" value="Zinc_finger"/>
</dbReference>
<dbReference type="SMART" id="SM00355">
    <property type="entry name" value="ZnF_C2H2"/>
    <property type="match status" value="4"/>
</dbReference>
<dbReference type="EMBL" id="CVRI01000043">
    <property type="protein sequence ID" value="CRK95974.1"/>
    <property type="molecule type" value="Genomic_DNA"/>
</dbReference>
<reference evidence="4 5" key="1">
    <citation type="submission" date="2015-04" db="EMBL/GenBank/DDBJ databases">
        <authorList>
            <person name="Syromyatnikov M.Y."/>
            <person name="Popov V.N."/>
        </authorList>
    </citation>
    <scope>NUCLEOTIDE SEQUENCE [LARGE SCALE GENOMIC DNA]</scope>
</reference>
<evidence type="ECO:0000256" key="1">
    <source>
        <dbReference type="PROSITE-ProRule" id="PRU00042"/>
    </source>
</evidence>
<evidence type="ECO:0000259" key="3">
    <source>
        <dbReference type="PROSITE" id="PS50157"/>
    </source>
</evidence>
<dbReference type="PANTHER" id="PTHR16515">
    <property type="entry name" value="PR DOMAIN ZINC FINGER PROTEIN"/>
    <property type="match status" value="1"/>
</dbReference>
<dbReference type="PROSITE" id="PS00028">
    <property type="entry name" value="ZINC_FINGER_C2H2_1"/>
    <property type="match status" value="3"/>
</dbReference>
<proteinExistence type="predicted"/>
<feature type="region of interest" description="Disordered" evidence="2">
    <location>
        <begin position="377"/>
        <end position="417"/>
    </location>
</feature>
<evidence type="ECO:0000256" key="2">
    <source>
        <dbReference type="SAM" id="MobiDB-lite"/>
    </source>
</evidence>
<dbReference type="STRING" id="568069.A0A1J1IAI9"/>
<dbReference type="InterPro" id="IPR036236">
    <property type="entry name" value="Znf_C2H2_sf"/>
</dbReference>
<feature type="domain" description="C2H2-type" evidence="3">
    <location>
        <begin position="292"/>
        <end position="319"/>
    </location>
</feature>
<accession>A0A1J1IAI9</accession>
<keyword evidence="1" id="KW-0862">Zinc</keyword>
<name>A0A1J1IAI9_9DIPT</name>
<dbReference type="Proteomes" id="UP000183832">
    <property type="component" value="Unassembled WGS sequence"/>
</dbReference>
<feature type="domain" description="C2H2-type" evidence="3">
    <location>
        <begin position="358"/>
        <end position="386"/>
    </location>
</feature>
<dbReference type="GO" id="GO:0005634">
    <property type="term" value="C:nucleus"/>
    <property type="evidence" value="ECO:0007669"/>
    <property type="project" value="TreeGrafter"/>
</dbReference>
<dbReference type="Pfam" id="PF00096">
    <property type="entry name" value="zf-C2H2"/>
    <property type="match status" value="2"/>
</dbReference>
<keyword evidence="1" id="KW-0863">Zinc-finger</keyword>